<evidence type="ECO:0000313" key="3">
    <source>
        <dbReference type="Proteomes" id="UP000073492"/>
    </source>
</evidence>
<accession>A0A139IVR1</accession>
<dbReference type="EMBL" id="LFZO01000004">
    <property type="protein sequence ID" value="KXT18739.1"/>
    <property type="molecule type" value="Genomic_DNA"/>
</dbReference>
<dbReference type="EMBL" id="LFZO01000004">
    <property type="protein sequence ID" value="KXT18740.1"/>
    <property type="molecule type" value="Genomic_DNA"/>
</dbReference>
<dbReference type="STRING" id="113226.A0A139IVR1"/>
<organism evidence="2 3">
    <name type="scientific">Pseudocercospora musae</name>
    <dbReference type="NCBI Taxonomy" id="113226"/>
    <lineage>
        <taxon>Eukaryota</taxon>
        <taxon>Fungi</taxon>
        <taxon>Dikarya</taxon>
        <taxon>Ascomycota</taxon>
        <taxon>Pezizomycotina</taxon>
        <taxon>Dothideomycetes</taxon>
        <taxon>Dothideomycetidae</taxon>
        <taxon>Mycosphaerellales</taxon>
        <taxon>Mycosphaerellaceae</taxon>
        <taxon>Pseudocercospora</taxon>
    </lineage>
</organism>
<comment type="caution">
    <text evidence="2">The sequence shown here is derived from an EMBL/GenBank/DDBJ whole genome shotgun (WGS) entry which is preliminary data.</text>
</comment>
<evidence type="ECO:0000313" key="2">
    <source>
        <dbReference type="EMBL" id="KXT18740.1"/>
    </source>
</evidence>
<feature type="signal peptide" evidence="1">
    <location>
        <begin position="1"/>
        <end position="20"/>
    </location>
</feature>
<evidence type="ECO:0000256" key="1">
    <source>
        <dbReference type="SAM" id="SignalP"/>
    </source>
</evidence>
<sequence>MKVFGIVSSIVLLLSVGTTAAPNPVCDTGIYKTLVPALAKDTKVQKFCATLPAEDRLDRSKCPNSLRDLAYSVIKTFCTCIKEANQPVCKAPTPTLCGTDPGVCTNLQTDTQNCGTCGKACNSIYTCNSGVCGCPADKPTLCPRQVTVICKFCPVSSTKLCTNTMTDATNCGGCGNLCTGETPNCHGGSCVA</sequence>
<reference evidence="2 3" key="1">
    <citation type="submission" date="2015-07" db="EMBL/GenBank/DDBJ databases">
        <title>Comparative genomics of the Sigatoka disease complex on banana suggests a link between parallel evolutionary changes in Pseudocercospora fijiensis and Pseudocercospora eumusae and increased virulence on the banana host.</title>
        <authorList>
            <person name="Chang T.-C."/>
            <person name="Salvucci A."/>
            <person name="Crous P.W."/>
            <person name="Stergiopoulos I."/>
        </authorList>
    </citation>
    <scope>NUCLEOTIDE SEQUENCE [LARGE SCALE GENOMIC DNA]</scope>
    <source>
        <strain evidence="2 3">CBS 116634</strain>
    </source>
</reference>
<protein>
    <submittedName>
        <fullName evidence="2">Uncharacterized protein</fullName>
    </submittedName>
</protein>
<keyword evidence="1" id="KW-0732">Signal</keyword>
<keyword evidence="3" id="KW-1185">Reference proteome</keyword>
<feature type="chain" id="PRO_5007807072" evidence="1">
    <location>
        <begin position="21"/>
        <end position="192"/>
    </location>
</feature>
<proteinExistence type="predicted"/>
<name>A0A139IVR1_9PEZI</name>
<dbReference type="EMBL" id="LFZO01000004">
    <property type="protein sequence ID" value="KXT18742.1"/>
    <property type="molecule type" value="Genomic_DNA"/>
</dbReference>
<dbReference type="EMBL" id="LFZO01000004">
    <property type="protein sequence ID" value="KXT18741.1"/>
    <property type="molecule type" value="Genomic_DNA"/>
</dbReference>
<dbReference type="Proteomes" id="UP000073492">
    <property type="component" value="Unassembled WGS sequence"/>
</dbReference>
<gene>
    <name evidence="2" type="ORF">AC579_2671</name>
</gene>
<dbReference type="AlphaFoldDB" id="A0A139IVR1"/>